<dbReference type="AlphaFoldDB" id="A0A2S0N5R4"/>
<evidence type="ECO:0000313" key="10">
    <source>
        <dbReference type="Proteomes" id="UP000239326"/>
    </source>
</evidence>
<dbReference type="Gene3D" id="1.20.140.10">
    <property type="entry name" value="Butyryl-CoA Dehydrogenase, subunit A, domain 3"/>
    <property type="match status" value="1"/>
</dbReference>
<dbReference type="SUPFAM" id="SSF47203">
    <property type="entry name" value="Acyl-CoA dehydrogenase C-terminal domain-like"/>
    <property type="match status" value="1"/>
</dbReference>
<feature type="domain" description="Acyl-CoA dehydrogenase/oxidase C-terminal" evidence="6">
    <location>
        <begin position="228"/>
        <end position="376"/>
    </location>
</feature>
<dbReference type="Gene3D" id="2.40.110.10">
    <property type="entry name" value="Butyryl-CoA Dehydrogenase, subunit A, domain 2"/>
    <property type="match status" value="1"/>
</dbReference>
<dbReference type="Pfam" id="PF00441">
    <property type="entry name" value="Acyl-CoA_dh_1"/>
    <property type="match status" value="1"/>
</dbReference>
<evidence type="ECO:0000259" key="8">
    <source>
        <dbReference type="Pfam" id="PF02771"/>
    </source>
</evidence>
<keyword evidence="3" id="KW-0285">Flavoprotein</keyword>
<dbReference type="InterPro" id="IPR037069">
    <property type="entry name" value="AcylCoA_DH/ox_N_sf"/>
</dbReference>
<dbReference type="Pfam" id="PF02771">
    <property type="entry name" value="Acyl-CoA_dh_N"/>
    <property type="match status" value="1"/>
</dbReference>
<comment type="cofactor">
    <cofactor evidence="1">
        <name>FAD</name>
        <dbReference type="ChEBI" id="CHEBI:57692"/>
    </cofactor>
</comment>
<dbReference type="SUPFAM" id="SSF56645">
    <property type="entry name" value="Acyl-CoA dehydrogenase NM domain-like"/>
    <property type="match status" value="1"/>
</dbReference>
<dbReference type="Proteomes" id="UP000239326">
    <property type="component" value="Chromosome"/>
</dbReference>
<evidence type="ECO:0000313" key="9">
    <source>
        <dbReference type="EMBL" id="AVO43293.1"/>
    </source>
</evidence>
<dbReference type="InterPro" id="IPR009100">
    <property type="entry name" value="AcylCoA_DH/oxidase_NM_dom_sf"/>
</dbReference>
<dbReference type="PROSITE" id="PS00073">
    <property type="entry name" value="ACYL_COA_DH_2"/>
    <property type="match status" value="1"/>
</dbReference>
<keyword evidence="10" id="KW-1185">Reference proteome</keyword>
<evidence type="ECO:0000259" key="7">
    <source>
        <dbReference type="Pfam" id="PF02770"/>
    </source>
</evidence>
<gene>
    <name evidence="9" type="ORF">C6571_14795</name>
</gene>
<dbReference type="GO" id="GO:0003995">
    <property type="term" value="F:acyl-CoA dehydrogenase activity"/>
    <property type="evidence" value="ECO:0007669"/>
    <property type="project" value="InterPro"/>
</dbReference>
<dbReference type="InterPro" id="IPR009075">
    <property type="entry name" value="AcylCo_DH/oxidase_C"/>
</dbReference>
<evidence type="ECO:0000256" key="3">
    <source>
        <dbReference type="ARBA" id="ARBA00022630"/>
    </source>
</evidence>
<dbReference type="OrthoDB" id="9770681at2"/>
<evidence type="ECO:0000256" key="4">
    <source>
        <dbReference type="ARBA" id="ARBA00022827"/>
    </source>
</evidence>
<protein>
    <submittedName>
        <fullName evidence="9">Acyl-CoA dehydrogenase</fullName>
    </submittedName>
</protein>
<dbReference type="InterPro" id="IPR006089">
    <property type="entry name" value="Acyl-CoA_DH_CS"/>
</dbReference>
<evidence type="ECO:0000256" key="2">
    <source>
        <dbReference type="ARBA" id="ARBA00009347"/>
    </source>
</evidence>
<evidence type="ECO:0000256" key="1">
    <source>
        <dbReference type="ARBA" id="ARBA00001974"/>
    </source>
</evidence>
<accession>A0A2S0N5R4</accession>
<dbReference type="PANTHER" id="PTHR43884">
    <property type="entry name" value="ACYL-COA DEHYDROGENASE"/>
    <property type="match status" value="1"/>
</dbReference>
<evidence type="ECO:0000256" key="5">
    <source>
        <dbReference type="ARBA" id="ARBA00023002"/>
    </source>
</evidence>
<organism evidence="9 10">
    <name type="scientific">Simplicispira suum</name>
    <dbReference type="NCBI Taxonomy" id="2109915"/>
    <lineage>
        <taxon>Bacteria</taxon>
        <taxon>Pseudomonadati</taxon>
        <taxon>Pseudomonadota</taxon>
        <taxon>Betaproteobacteria</taxon>
        <taxon>Burkholderiales</taxon>
        <taxon>Comamonadaceae</taxon>
        <taxon>Simplicispira</taxon>
    </lineage>
</organism>
<dbReference type="PIRSF" id="PIRSF016578">
    <property type="entry name" value="HsaA"/>
    <property type="match status" value="1"/>
</dbReference>
<dbReference type="InterPro" id="IPR046373">
    <property type="entry name" value="Acyl-CoA_Oxase/DH_mid-dom_sf"/>
</dbReference>
<sequence length="387" mass="41227">MESEEQTAIQASVADWAKRELAPGANARDTEARFDPELYLRCGRDLGITRLPFSEEFGGAGAGMQETSVAIEEIARQDQSLAVTLMVSMAAGLMLVENGSVEQIERYLPGIVAGTALGAVAGTEPQAGSWTAGYTTRAVENATGWRIDGEKAFITNAGAPITSVVLVCAVTGGQPDKPQMTMFALPADAPGLVYGKPYDKLGWRSSETRPVFLDGVSAPATSIVGKVGDGRHLVHGAFKVGRILISAMAVGMAQGCLDHAIAYARERKAFGGSIADFQLVQKAIADIAIRVETSRLMVRKSAWMRDEGQLDDGFLSMTKYYSTEAASQCADLAIQVHGGYGFMNECAPTRFWRDGRVLRIGDGTSEIQIGLIARALGLTSLPRAVKT</sequence>
<dbReference type="Gene3D" id="1.10.540.10">
    <property type="entry name" value="Acyl-CoA dehydrogenase/oxidase, N-terminal domain"/>
    <property type="match status" value="1"/>
</dbReference>
<keyword evidence="5" id="KW-0560">Oxidoreductase</keyword>
<dbReference type="InterPro" id="IPR036250">
    <property type="entry name" value="AcylCo_DH-like_C"/>
</dbReference>
<comment type="similarity">
    <text evidence="2">Belongs to the acyl-CoA dehydrogenase family.</text>
</comment>
<dbReference type="PANTHER" id="PTHR43884:SF12">
    <property type="entry name" value="ISOVALERYL-COA DEHYDROGENASE, MITOCHONDRIAL-RELATED"/>
    <property type="match status" value="1"/>
</dbReference>
<proteinExistence type="inferred from homology"/>
<dbReference type="Pfam" id="PF02770">
    <property type="entry name" value="Acyl-CoA_dh_M"/>
    <property type="match status" value="1"/>
</dbReference>
<dbReference type="GO" id="GO:0050660">
    <property type="term" value="F:flavin adenine dinucleotide binding"/>
    <property type="evidence" value="ECO:0007669"/>
    <property type="project" value="InterPro"/>
</dbReference>
<name>A0A2S0N5R4_9BURK</name>
<dbReference type="FunFam" id="1.20.140.10:FF:000001">
    <property type="entry name" value="Acyl-CoA dehydrogenase"/>
    <property type="match status" value="1"/>
</dbReference>
<evidence type="ECO:0000259" key="6">
    <source>
        <dbReference type="Pfam" id="PF00441"/>
    </source>
</evidence>
<keyword evidence="4" id="KW-0274">FAD</keyword>
<reference evidence="9 10" key="1">
    <citation type="submission" date="2018-03" db="EMBL/GenBank/DDBJ databases">
        <title>Genome sequencing of Simplicispira sp.</title>
        <authorList>
            <person name="Kim S.-J."/>
            <person name="Heo J."/>
            <person name="Kwon S.-W."/>
        </authorList>
    </citation>
    <scope>NUCLEOTIDE SEQUENCE [LARGE SCALE GENOMIC DNA]</scope>
    <source>
        <strain evidence="9 10">SC1-8</strain>
    </source>
</reference>
<feature type="domain" description="Acyl-CoA dehydrogenase/oxidase N-terminal" evidence="8">
    <location>
        <begin position="3"/>
        <end position="114"/>
    </location>
</feature>
<dbReference type="KEGG" id="simp:C6571_14795"/>
<feature type="domain" description="Acyl-CoA oxidase/dehydrogenase middle" evidence="7">
    <location>
        <begin position="119"/>
        <end position="216"/>
    </location>
</feature>
<dbReference type="EMBL" id="CP027669">
    <property type="protein sequence ID" value="AVO43293.1"/>
    <property type="molecule type" value="Genomic_DNA"/>
</dbReference>
<dbReference type="InterPro" id="IPR006091">
    <property type="entry name" value="Acyl-CoA_Oxase/DH_mid-dom"/>
</dbReference>
<dbReference type="InterPro" id="IPR013786">
    <property type="entry name" value="AcylCoA_DH/ox_N"/>
</dbReference>